<feature type="transmembrane region" description="Helical" evidence="17">
    <location>
        <begin position="156"/>
        <end position="177"/>
    </location>
</feature>
<evidence type="ECO:0000256" key="13">
    <source>
        <dbReference type="ARBA" id="ARBA00023136"/>
    </source>
</evidence>
<dbReference type="PROSITE" id="PS50109">
    <property type="entry name" value="HIS_KIN"/>
    <property type="match status" value="1"/>
</dbReference>
<feature type="domain" description="HAMP" evidence="20">
    <location>
        <begin position="179"/>
        <end position="231"/>
    </location>
</feature>
<dbReference type="InterPro" id="IPR011006">
    <property type="entry name" value="CheY-like_superfamily"/>
</dbReference>
<evidence type="ECO:0000259" key="18">
    <source>
        <dbReference type="PROSITE" id="PS50109"/>
    </source>
</evidence>
<dbReference type="FunFam" id="1.10.287.130:FF:000003">
    <property type="entry name" value="Histidine kinase"/>
    <property type="match status" value="1"/>
</dbReference>
<comment type="subcellular location">
    <subcellularLocation>
        <location evidence="2">Cell membrane</location>
        <topology evidence="2">Multi-pass membrane protein</topology>
    </subcellularLocation>
</comment>
<keyword evidence="4" id="KW-1003">Cell membrane</keyword>
<dbReference type="SUPFAM" id="SSF47384">
    <property type="entry name" value="Homodimeric domain of signal transducing histidine kinase"/>
    <property type="match status" value="1"/>
</dbReference>
<evidence type="ECO:0000256" key="14">
    <source>
        <dbReference type="PROSITE-ProRule" id="PRU00110"/>
    </source>
</evidence>
<evidence type="ECO:0000313" key="22">
    <source>
        <dbReference type="EMBL" id="KAA0011467.1"/>
    </source>
</evidence>
<comment type="catalytic activity">
    <reaction evidence="1">
        <text>ATP + protein L-histidine = ADP + protein N-phospho-L-histidine.</text>
        <dbReference type="EC" id="2.7.13.3"/>
    </reaction>
</comment>
<reference evidence="22 23" key="1">
    <citation type="submission" date="2019-08" db="EMBL/GenBank/DDBJ databases">
        <title>Bioinformatics analysis of the strain L3 and L5.</title>
        <authorList>
            <person name="Li X."/>
        </authorList>
    </citation>
    <scope>NUCLEOTIDE SEQUENCE [LARGE SCALE GENOMIC DNA]</scope>
    <source>
        <strain evidence="22 23">L5</strain>
    </source>
</reference>
<dbReference type="PANTHER" id="PTHR45339:SF1">
    <property type="entry name" value="HYBRID SIGNAL TRANSDUCTION HISTIDINE KINASE J"/>
    <property type="match status" value="1"/>
</dbReference>
<dbReference type="Pfam" id="PF00512">
    <property type="entry name" value="HisKA"/>
    <property type="match status" value="1"/>
</dbReference>
<evidence type="ECO:0000256" key="11">
    <source>
        <dbReference type="ARBA" id="ARBA00022989"/>
    </source>
</evidence>
<dbReference type="Proteomes" id="UP000486760">
    <property type="component" value="Unassembled WGS sequence"/>
</dbReference>
<evidence type="ECO:0000256" key="12">
    <source>
        <dbReference type="ARBA" id="ARBA00023012"/>
    </source>
</evidence>
<keyword evidence="5 15" id="KW-0597">Phosphoprotein</keyword>
<keyword evidence="13 17" id="KW-0472">Membrane</keyword>
<evidence type="ECO:0000256" key="6">
    <source>
        <dbReference type="ARBA" id="ARBA00022679"/>
    </source>
</evidence>
<dbReference type="InterPro" id="IPR008207">
    <property type="entry name" value="Sig_transdc_His_kin_Hpt_dom"/>
</dbReference>
<dbReference type="Gene3D" id="6.10.340.10">
    <property type="match status" value="1"/>
</dbReference>
<dbReference type="PROSITE" id="PS50894">
    <property type="entry name" value="HPT"/>
    <property type="match status" value="1"/>
</dbReference>
<dbReference type="Pfam" id="PF00672">
    <property type="entry name" value="HAMP"/>
    <property type="match status" value="1"/>
</dbReference>
<feature type="domain" description="Histidine kinase" evidence="18">
    <location>
        <begin position="278"/>
        <end position="500"/>
    </location>
</feature>
<evidence type="ECO:0000256" key="10">
    <source>
        <dbReference type="ARBA" id="ARBA00022840"/>
    </source>
</evidence>
<dbReference type="InterPro" id="IPR036097">
    <property type="entry name" value="HisK_dim/P_sf"/>
</dbReference>
<feature type="domain" description="Response regulatory" evidence="19">
    <location>
        <begin position="639"/>
        <end position="756"/>
    </location>
</feature>
<evidence type="ECO:0000256" key="1">
    <source>
        <dbReference type="ARBA" id="ARBA00000085"/>
    </source>
</evidence>
<dbReference type="CDD" id="cd17546">
    <property type="entry name" value="REC_hyHK_CKI1_RcsC-like"/>
    <property type="match status" value="1"/>
</dbReference>
<dbReference type="SUPFAM" id="SSF52172">
    <property type="entry name" value="CheY-like"/>
    <property type="match status" value="2"/>
</dbReference>
<dbReference type="Pfam" id="PF02518">
    <property type="entry name" value="HATPase_c"/>
    <property type="match status" value="1"/>
</dbReference>
<dbReference type="Pfam" id="PF00072">
    <property type="entry name" value="Response_reg"/>
    <property type="match status" value="1"/>
</dbReference>
<dbReference type="InterPro" id="IPR004358">
    <property type="entry name" value="Sig_transdc_His_kin-like_C"/>
</dbReference>
<accession>A0A7V7KHC5</accession>
<comment type="caution">
    <text evidence="22">The sequence shown here is derived from an EMBL/GenBank/DDBJ whole genome shotgun (WGS) entry which is preliminary data.</text>
</comment>
<dbReference type="EMBL" id="VTPY01000005">
    <property type="protein sequence ID" value="KAA0011467.1"/>
    <property type="molecule type" value="Genomic_DNA"/>
</dbReference>
<dbReference type="SMART" id="SM00073">
    <property type="entry name" value="HPT"/>
    <property type="match status" value="1"/>
</dbReference>
<dbReference type="InterPro" id="IPR003660">
    <property type="entry name" value="HAMP_dom"/>
</dbReference>
<evidence type="ECO:0000259" key="20">
    <source>
        <dbReference type="PROSITE" id="PS50885"/>
    </source>
</evidence>
<dbReference type="PROSITE" id="PS50885">
    <property type="entry name" value="HAMP"/>
    <property type="match status" value="1"/>
</dbReference>
<keyword evidence="7 17" id="KW-0812">Transmembrane</keyword>
<dbReference type="SMART" id="SM00387">
    <property type="entry name" value="HATPase_c"/>
    <property type="match status" value="1"/>
</dbReference>
<dbReference type="InterPro" id="IPR036890">
    <property type="entry name" value="HATPase_C_sf"/>
</dbReference>
<dbReference type="Gene3D" id="1.20.120.160">
    <property type="entry name" value="HPT domain"/>
    <property type="match status" value="1"/>
</dbReference>
<dbReference type="Pfam" id="PF01627">
    <property type="entry name" value="Hpt"/>
    <property type="match status" value="1"/>
</dbReference>
<keyword evidence="10" id="KW-0067">ATP-binding</keyword>
<evidence type="ECO:0000256" key="4">
    <source>
        <dbReference type="ARBA" id="ARBA00022475"/>
    </source>
</evidence>
<dbReference type="InterPro" id="IPR005467">
    <property type="entry name" value="His_kinase_dom"/>
</dbReference>
<dbReference type="AlphaFoldDB" id="A0A7V7KHC5"/>
<evidence type="ECO:0000256" key="2">
    <source>
        <dbReference type="ARBA" id="ARBA00004651"/>
    </source>
</evidence>
<keyword evidence="6" id="KW-0808">Transferase</keyword>
<evidence type="ECO:0000256" key="7">
    <source>
        <dbReference type="ARBA" id="ARBA00022692"/>
    </source>
</evidence>
<dbReference type="CDD" id="cd06225">
    <property type="entry name" value="HAMP"/>
    <property type="match status" value="1"/>
</dbReference>
<dbReference type="EC" id="2.7.13.3" evidence="3"/>
<name>A0A7V7KHC5_9GAMM</name>
<keyword evidence="8" id="KW-0547">Nucleotide-binding</keyword>
<dbReference type="PANTHER" id="PTHR45339">
    <property type="entry name" value="HYBRID SIGNAL TRANSDUCTION HISTIDINE KINASE J"/>
    <property type="match status" value="1"/>
</dbReference>
<dbReference type="SUPFAM" id="SSF47226">
    <property type="entry name" value="Histidine-containing phosphotransfer domain, HPT domain"/>
    <property type="match status" value="1"/>
</dbReference>
<dbReference type="GO" id="GO:0005886">
    <property type="term" value="C:plasma membrane"/>
    <property type="evidence" value="ECO:0007669"/>
    <property type="project" value="UniProtKB-SubCell"/>
</dbReference>
<dbReference type="InterPro" id="IPR001789">
    <property type="entry name" value="Sig_transdc_resp-reg_receiver"/>
</dbReference>
<dbReference type="GO" id="GO:0005524">
    <property type="term" value="F:ATP binding"/>
    <property type="evidence" value="ECO:0007669"/>
    <property type="project" value="UniProtKB-KW"/>
</dbReference>
<dbReference type="Gene3D" id="1.10.287.130">
    <property type="match status" value="1"/>
</dbReference>
<feature type="modified residue" description="4-aspartylphosphate" evidence="15">
    <location>
        <position position="688"/>
    </location>
</feature>
<dbReference type="SMART" id="SM00388">
    <property type="entry name" value="HisKA"/>
    <property type="match status" value="1"/>
</dbReference>
<evidence type="ECO:0000256" key="9">
    <source>
        <dbReference type="ARBA" id="ARBA00022777"/>
    </source>
</evidence>
<evidence type="ECO:0000256" key="3">
    <source>
        <dbReference type="ARBA" id="ARBA00012438"/>
    </source>
</evidence>
<dbReference type="SMART" id="SM00304">
    <property type="entry name" value="HAMP"/>
    <property type="match status" value="1"/>
</dbReference>
<keyword evidence="9" id="KW-0418">Kinase</keyword>
<evidence type="ECO:0000256" key="8">
    <source>
        <dbReference type="ARBA" id="ARBA00022741"/>
    </source>
</evidence>
<dbReference type="SUPFAM" id="SSF55874">
    <property type="entry name" value="ATPase domain of HSP90 chaperone/DNA topoisomerase II/histidine kinase"/>
    <property type="match status" value="1"/>
</dbReference>
<evidence type="ECO:0000259" key="21">
    <source>
        <dbReference type="PROSITE" id="PS50894"/>
    </source>
</evidence>
<feature type="modified residue" description="Phosphohistidine" evidence="14">
    <location>
        <position position="842"/>
    </location>
</feature>
<evidence type="ECO:0000256" key="17">
    <source>
        <dbReference type="SAM" id="Phobius"/>
    </source>
</evidence>
<organism evidence="22 23">
    <name type="scientific">Billgrantia pellis</name>
    <dbReference type="NCBI Taxonomy" id="2606936"/>
    <lineage>
        <taxon>Bacteria</taxon>
        <taxon>Pseudomonadati</taxon>
        <taxon>Pseudomonadota</taxon>
        <taxon>Gammaproteobacteria</taxon>
        <taxon>Oceanospirillales</taxon>
        <taxon>Halomonadaceae</taxon>
        <taxon>Billgrantia</taxon>
    </lineage>
</organism>
<dbReference type="SMART" id="SM00448">
    <property type="entry name" value="REC"/>
    <property type="match status" value="1"/>
</dbReference>
<dbReference type="PROSITE" id="PS50110">
    <property type="entry name" value="RESPONSE_REGULATORY"/>
    <property type="match status" value="1"/>
</dbReference>
<evidence type="ECO:0000256" key="5">
    <source>
        <dbReference type="ARBA" id="ARBA00022553"/>
    </source>
</evidence>
<evidence type="ECO:0000256" key="15">
    <source>
        <dbReference type="PROSITE-ProRule" id="PRU00169"/>
    </source>
</evidence>
<dbReference type="GO" id="GO:0000155">
    <property type="term" value="F:phosphorelay sensor kinase activity"/>
    <property type="evidence" value="ECO:0007669"/>
    <property type="project" value="InterPro"/>
</dbReference>
<keyword evidence="23" id="KW-1185">Reference proteome</keyword>
<proteinExistence type="predicted"/>
<feature type="transmembrane region" description="Helical" evidence="17">
    <location>
        <begin position="6"/>
        <end position="27"/>
    </location>
</feature>
<dbReference type="CDD" id="cd16922">
    <property type="entry name" value="HATPase_EvgS-ArcB-TorS-like"/>
    <property type="match status" value="1"/>
</dbReference>
<dbReference type="RefSeq" id="WP_149329205.1">
    <property type="nucleotide sequence ID" value="NZ_VTPY01000005.1"/>
</dbReference>
<dbReference type="FunFam" id="3.30.565.10:FF:000010">
    <property type="entry name" value="Sensor histidine kinase RcsC"/>
    <property type="match status" value="1"/>
</dbReference>
<feature type="coiled-coil region" evidence="16">
    <location>
        <begin position="219"/>
        <end position="250"/>
    </location>
</feature>
<dbReference type="Gene3D" id="3.40.50.2300">
    <property type="match status" value="1"/>
</dbReference>
<dbReference type="InterPro" id="IPR003594">
    <property type="entry name" value="HATPase_dom"/>
</dbReference>
<evidence type="ECO:0000313" key="23">
    <source>
        <dbReference type="Proteomes" id="UP000486760"/>
    </source>
</evidence>
<keyword evidence="16" id="KW-0175">Coiled coil</keyword>
<evidence type="ECO:0000259" key="19">
    <source>
        <dbReference type="PROSITE" id="PS50110"/>
    </source>
</evidence>
<dbReference type="InterPro" id="IPR003661">
    <property type="entry name" value="HisK_dim/P_dom"/>
</dbReference>
<keyword evidence="12" id="KW-0902">Two-component regulatory system</keyword>
<dbReference type="InterPro" id="IPR036641">
    <property type="entry name" value="HPT_dom_sf"/>
</dbReference>
<dbReference type="CDD" id="cd00082">
    <property type="entry name" value="HisKA"/>
    <property type="match status" value="1"/>
</dbReference>
<keyword evidence="11 17" id="KW-1133">Transmembrane helix</keyword>
<evidence type="ECO:0000256" key="16">
    <source>
        <dbReference type="SAM" id="Coils"/>
    </source>
</evidence>
<sequence>MSLGNRLTLWILCLPLLVLLVVAVFMLHQDTEWRRSALSERLVTAAELQGPELARAVLDDDRSRLDSVARQLLEIEETRGVGLYTDAGATVLELGRTRAQVATTPPRETQLDTSGDLWRLLVPLVPREADGRVAQRAWLELDVDSRALTLDFYRRLATAGLGLLILGLLLFVLASTLGRRLDASLNDAAEILRRLRSGDLHARLPEVGAPELRRLARYVNALGDELEQSHENMQRQIEQTTVDLQESMETIEIKNIELDLAHRRALEANRVKSEFLASMSHEIRTPLNGIVGFCRLLGRSRLDPRQREWLDQVQIACDNLLALVNDVLDFSRIEAGRLELDRAELDMVTLVDEALGLQAPLAHQKRLHLLGLVYDDVPAPLRGDPLRIRQVLTNLVHNALKFTEQGEVIVRVMVEEHCGQGRVMLRISISDTGIGLTPQEQHDLFQAFRQASAGHSRQYGGSGLGLAISRQLVEQMGGQITVESEPSQGSTFAFTLPLDVAGPSEALPERILDGDRVMLVEPHAPTRYALRHLLERWGAQVEEMASPEVTGTPPALMIAALPMELNEAVLAEWQTRLDRGPCPMLLLANVTPLELPDLKLPSTCEILCKPVSRQALSDALRRQRITLRQPPALPPGQLRLLVVDDNSINRRLLRELLDRPKLEIVEAGSGEEALALAESEVFHLVLMDIRMPGMDGVETTQALRSLGGGWLNCPIIAVTAHALDNERQSLLEAGLQEVLVKPVDSHQLEAILQHHLPMAAPATSPAMFPFVPAEPLAPPAELEQTSELAAVDMQLGTRLANGNEGLARELLGELVASLPASMAELQAALATEDVEALLDAVHALNGACRYCGAPQLALVAETLETRLRSRGLEGVDTLIDDLFQAIERLIDWHAEAQEAPSSTTMASASSASSLKDK</sequence>
<gene>
    <name evidence="22" type="ORF">F0A17_15375</name>
</gene>
<dbReference type="PRINTS" id="PR00344">
    <property type="entry name" value="BCTRLSENSOR"/>
</dbReference>
<dbReference type="Gene3D" id="3.30.565.10">
    <property type="entry name" value="Histidine kinase-like ATPase, C-terminal domain"/>
    <property type="match status" value="1"/>
</dbReference>
<protein>
    <recommendedName>
        <fullName evidence="3">histidine kinase</fullName>
        <ecNumber evidence="3">2.7.13.3</ecNumber>
    </recommendedName>
</protein>
<feature type="domain" description="HPt" evidence="21">
    <location>
        <begin position="803"/>
        <end position="900"/>
    </location>
</feature>